<gene>
    <name evidence="1" type="ORF">HHI36_020340</name>
</gene>
<sequence length="105" mass="12390">MELYKSGIRDDYYKNYCRLLNQRRVKKMHNEKYMSTSNNKQKATWKFIGEYTNSMPKNISILNEREPKSYENVPNEYFIGSGDITQNENSNGARISHSYNSICNS</sequence>
<keyword evidence="2" id="KW-1185">Reference proteome</keyword>
<comment type="caution">
    <text evidence="1">The sequence shown here is derived from an EMBL/GenBank/DDBJ whole genome shotgun (WGS) entry which is preliminary data.</text>
</comment>
<dbReference type="AlphaFoldDB" id="A0ABD2NB05"/>
<reference evidence="1 2" key="1">
    <citation type="journal article" date="2021" name="BMC Biol.">
        <title>Horizontally acquired antibacterial genes associated with adaptive radiation of ladybird beetles.</title>
        <authorList>
            <person name="Li H.S."/>
            <person name="Tang X.F."/>
            <person name="Huang Y.H."/>
            <person name="Xu Z.Y."/>
            <person name="Chen M.L."/>
            <person name="Du X.Y."/>
            <person name="Qiu B.Y."/>
            <person name="Chen P.T."/>
            <person name="Zhang W."/>
            <person name="Slipinski A."/>
            <person name="Escalona H.E."/>
            <person name="Waterhouse R.M."/>
            <person name="Zwick A."/>
            <person name="Pang H."/>
        </authorList>
    </citation>
    <scope>NUCLEOTIDE SEQUENCE [LARGE SCALE GENOMIC DNA]</scope>
    <source>
        <strain evidence="1">SYSU2018</strain>
    </source>
</reference>
<organism evidence="1 2">
    <name type="scientific">Cryptolaemus montrouzieri</name>
    <dbReference type="NCBI Taxonomy" id="559131"/>
    <lineage>
        <taxon>Eukaryota</taxon>
        <taxon>Metazoa</taxon>
        <taxon>Ecdysozoa</taxon>
        <taxon>Arthropoda</taxon>
        <taxon>Hexapoda</taxon>
        <taxon>Insecta</taxon>
        <taxon>Pterygota</taxon>
        <taxon>Neoptera</taxon>
        <taxon>Endopterygota</taxon>
        <taxon>Coleoptera</taxon>
        <taxon>Polyphaga</taxon>
        <taxon>Cucujiformia</taxon>
        <taxon>Coccinelloidea</taxon>
        <taxon>Coccinellidae</taxon>
        <taxon>Scymninae</taxon>
        <taxon>Scymnini</taxon>
        <taxon>Cryptolaemus</taxon>
    </lineage>
</organism>
<protein>
    <submittedName>
        <fullName evidence="1">Uncharacterized protein</fullName>
    </submittedName>
</protein>
<evidence type="ECO:0000313" key="2">
    <source>
        <dbReference type="Proteomes" id="UP001516400"/>
    </source>
</evidence>
<accession>A0ABD2NB05</accession>
<dbReference type="Proteomes" id="UP001516400">
    <property type="component" value="Unassembled WGS sequence"/>
</dbReference>
<proteinExistence type="predicted"/>
<name>A0ABD2NB05_9CUCU</name>
<evidence type="ECO:0000313" key="1">
    <source>
        <dbReference type="EMBL" id="KAL3275585.1"/>
    </source>
</evidence>
<dbReference type="EMBL" id="JABFTP020000083">
    <property type="protein sequence ID" value="KAL3275585.1"/>
    <property type="molecule type" value="Genomic_DNA"/>
</dbReference>